<dbReference type="Proteomes" id="UP000191901">
    <property type="component" value="Chromosome"/>
</dbReference>
<reference evidence="2 3" key="1">
    <citation type="journal article" date="2016" name="Biochim. Biophys. Acta">
        <title>Characterization of red-shifted phycobilisomes isolated from the chlorophyll f-containing cyanobacterium Halomicronema hongdechloris.</title>
        <authorList>
            <person name="Li Y."/>
            <person name="Lin Y."/>
            <person name="Garvey C.J."/>
            <person name="Birch D."/>
            <person name="Corkery R.W."/>
            <person name="Loughlin P.C."/>
            <person name="Scheer H."/>
            <person name="Willows R.D."/>
            <person name="Chen M."/>
        </authorList>
    </citation>
    <scope>NUCLEOTIDE SEQUENCE [LARGE SCALE GENOMIC DNA]</scope>
    <source>
        <strain evidence="2 3">C2206</strain>
    </source>
</reference>
<feature type="domain" description="LTD" evidence="1">
    <location>
        <begin position="305"/>
        <end position="411"/>
    </location>
</feature>
<dbReference type="Pfam" id="PF00932">
    <property type="entry name" value="LTD"/>
    <property type="match status" value="1"/>
</dbReference>
<accession>A0A1Z3HM43</accession>
<dbReference type="OrthoDB" id="514445at2"/>
<dbReference type="RefSeq" id="WP_080813106.1">
    <property type="nucleotide sequence ID" value="NZ_CP021983.2"/>
</dbReference>
<dbReference type="InterPro" id="IPR035437">
    <property type="entry name" value="SNase_OB-fold_sf"/>
</dbReference>
<gene>
    <name evidence="2" type="ORF">XM38_023440</name>
</gene>
<dbReference type="PROSITE" id="PS51841">
    <property type="entry name" value="LTD"/>
    <property type="match status" value="1"/>
</dbReference>
<sequence>MPYKLIKGQFHIFYPDIPRQGPEPDGDTLKFQPDNPGLVEQLHHENPGTAAPDFNSRGMINLRFEGIDALETHFRGTHQNLKWALAARDAVLQAAGFGAVKFWDDLPYKVQSVDHHPRPGYILANTLDGHGRIIAFAYAGTTSLMDGAENWLDIPTLETSINAKLIVSGLVYPAFYTTLPIELQETLADSTRQARGQQLGLWPTATATPTMSATITDLAMLEELVIWPKLFRRLASYFSAGNTTLANFDDWLRADVKDRDDRVLLPNRELGNMHDLIAIDGNRLTMVYSPEDIIILPDESSGGVSPVTHPAPRKAGVVRIIAALVNPIGPEKGNETVTLINTSAAAISLGGWAIKDRQARTGEQLTGSLAPGAVRQVRLSSQIRLGNSGDTITLVDETDQIIDQVSYDQKAGKQQGITLIF</sequence>
<protein>
    <recommendedName>
        <fullName evidence="1">LTD domain-containing protein</fullName>
    </recommendedName>
</protein>
<keyword evidence="3" id="KW-1185">Reference proteome</keyword>
<evidence type="ECO:0000313" key="3">
    <source>
        <dbReference type="Proteomes" id="UP000191901"/>
    </source>
</evidence>
<dbReference type="InterPro" id="IPR001322">
    <property type="entry name" value="Lamin_tail_dom"/>
</dbReference>
<dbReference type="Gene3D" id="2.40.50.90">
    <property type="match status" value="1"/>
</dbReference>
<dbReference type="KEGG" id="hhg:XM38_023440"/>
<organism evidence="2 3">
    <name type="scientific">Halomicronema hongdechloris C2206</name>
    <dbReference type="NCBI Taxonomy" id="1641165"/>
    <lineage>
        <taxon>Bacteria</taxon>
        <taxon>Bacillati</taxon>
        <taxon>Cyanobacteriota</taxon>
        <taxon>Cyanophyceae</taxon>
        <taxon>Nodosilineales</taxon>
        <taxon>Nodosilineaceae</taxon>
        <taxon>Halomicronema</taxon>
    </lineage>
</organism>
<dbReference type="SUPFAM" id="SSF74853">
    <property type="entry name" value="Lamin A/C globular tail domain"/>
    <property type="match status" value="1"/>
</dbReference>
<proteinExistence type="predicted"/>
<dbReference type="InterPro" id="IPR036415">
    <property type="entry name" value="Lamin_tail_dom_sf"/>
</dbReference>
<evidence type="ECO:0000259" key="1">
    <source>
        <dbReference type="PROSITE" id="PS51841"/>
    </source>
</evidence>
<dbReference type="STRING" id="1641165.XM38_22945"/>
<dbReference type="SUPFAM" id="SSF50199">
    <property type="entry name" value="Staphylococcal nuclease"/>
    <property type="match status" value="1"/>
</dbReference>
<dbReference type="EMBL" id="CP021983">
    <property type="protein sequence ID" value="ASC71392.1"/>
    <property type="molecule type" value="Genomic_DNA"/>
</dbReference>
<dbReference type="AlphaFoldDB" id="A0A1Z3HM43"/>
<name>A0A1Z3HM43_9CYAN</name>
<evidence type="ECO:0000313" key="2">
    <source>
        <dbReference type="EMBL" id="ASC71392.1"/>
    </source>
</evidence>